<dbReference type="SMART" id="SM00342">
    <property type="entry name" value="HTH_ARAC"/>
    <property type="match status" value="1"/>
</dbReference>
<accession>A0A2N3L230</accession>
<organism evidence="5 6">
    <name type="scientific">Thalassospira lohafexi</name>
    <dbReference type="NCBI Taxonomy" id="744227"/>
    <lineage>
        <taxon>Bacteria</taxon>
        <taxon>Pseudomonadati</taxon>
        <taxon>Pseudomonadota</taxon>
        <taxon>Alphaproteobacteria</taxon>
        <taxon>Rhodospirillales</taxon>
        <taxon>Thalassospiraceae</taxon>
        <taxon>Thalassospira</taxon>
    </lineage>
</organism>
<dbReference type="Pfam" id="PF14525">
    <property type="entry name" value="AraC_binding_2"/>
    <property type="match status" value="1"/>
</dbReference>
<name>A0A2N3L230_9PROT</name>
<keyword evidence="1" id="KW-0805">Transcription regulation</keyword>
<dbReference type="InterPro" id="IPR035418">
    <property type="entry name" value="AraC-bd_2"/>
</dbReference>
<dbReference type="AlphaFoldDB" id="A0A2N3L230"/>
<gene>
    <name evidence="5" type="ORF">COO92_17890</name>
</gene>
<reference evidence="5 6" key="1">
    <citation type="submission" date="2017-09" db="EMBL/GenBank/DDBJ databases">
        <title>Biodiversity and function of Thalassospira species in the particle-attached aromatic-hydrocarbon-degrading consortia from the surface seawater of the China South Sea.</title>
        <authorList>
            <person name="Dong C."/>
            <person name="Lai Q."/>
            <person name="Shao Z."/>
        </authorList>
    </citation>
    <scope>NUCLEOTIDE SEQUENCE [LARGE SCALE GENOMIC DNA]</scope>
    <source>
        <strain evidence="5 6">139Z-12</strain>
    </source>
</reference>
<dbReference type="Proteomes" id="UP000233332">
    <property type="component" value="Unassembled WGS sequence"/>
</dbReference>
<dbReference type="InterPro" id="IPR009057">
    <property type="entry name" value="Homeodomain-like_sf"/>
</dbReference>
<dbReference type="InterPro" id="IPR018060">
    <property type="entry name" value="HTH_AraC"/>
</dbReference>
<dbReference type="Pfam" id="PF12833">
    <property type="entry name" value="HTH_18"/>
    <property type="match status" value="1"/>
</dbReference>
<keyword evidence="6" id="KW-1185">Reference proteome</keyword>
<keyword evidence="3" id="KW-0804">Transcription</keyword>
<feature type="domain" description="HTH araC/xylS-type" evidence="4">
    <location>
        <begin position="246"/>
        <end position="346"/>
    </location>
</feature>
<evidence type="ECO:0000256" key="2">
    <source>
        <dbReference type="ARBA" id="ARBA00023125"/>
    </source>
</evidence>
<evidence type="ECO:0000313" key="6">
    <source>
        <dbReference type="Proteomes" id="UP000233332"/>
    </source>
</evidence>
<dbReference type="SUPFAM" id="SSF46689">
    <property type="entry name" value="Homeodomain-like"/>
    <property type="match status" value="1"/>
</dbReference>
<dbReference type="GO" id="GO:0003700">
    <property type="term" value="F:DNA-binding transcription factor activity"/>
    <property type="evidence" value="ECO:0007669"/>
    <property type="project" value="InterPro"/>
</dbReference>
<dbReference type="PROSITE" id="PS01124">
    <property type="entry name" value="HTH_ARAC_FAMILY_2"/>
    <property type="match status" value="1"/>
</dbReference>
<evidence type="ECO:0000313" key="5">
    <source>
        <dbReference type="EMBL" id="PKR56862.1"/>
    </source>
</evidence>
<comment type="caution">
    <text evidence="5">The sequence shown here is derived from an EMBL/GenBank/DDBJ whole genome shotgun (WGS) entry which is preliminary data.</text>
</comment>
<dbReference type="PANTHER" id="PTHR46796">
    <property type="entry name" value="HTH-TYPE TRANSCRIPTIONAL ACTIVATOR RHAS-RELATED"/>
    <property type="match status" value="1"/>
</dbReference>
<dbReference type="Gene3D" id="1.10.10.60">
    <property type="entry name" value="Homeodomain-like"/>
    <property type="match status" value="1"/>
</dbReference>
<evidence type="ECO:0000259" key="4">
    <source>
        <dbReference type="PROSITE" id="PS01124"/>
    </source>
</evidence>
<evidence type="ECO:0000256" key="3">
    <source>
        <dbReference type="ARBA" id="ARBA00023163"/>
    </source>
</evidence>
<dbReference type="InterPro" id="IPR050204">
    <property type="entry name" value="AraC_XylS_family_regulators"/>
</dbReference>
<evidence type="ECO:0000256" key="1">
    <source>
        <dbReference type="ARBA" id="ARBA00023015"/>
    </source>
</evidence>
<dbReference type="GO" id="GO:0043565">
    <property type="term" value="F:sequence-specific DNA binding"/>
    <property type="evidence" value="ECO:0007669"/>
    <property type="project" value="InterPro"/>
</dbReference>
<dbReference type="PANTHER" id="PTHR46796:SF12">
    <property type="entry name" value="HTH-TYPE DNA-BINDING TRANSCRIPTIONAL ACTIVATOR EUTR"/>
    <property type="match status" value="1"/>
</dbReference>
<protein>
    <recommendedName>
        <fullName evidence="4">HTH araC/xylS-type domain-containing protein</fullName>
    </recommendedName>
</protein>
<proteinExistence type="predicted"/>
<sequence length="348" mass="38394">MTSNASTGSTLWGRSVISGETTVSYLLNHQVFASQDLHLARDVLSDLNSIDALDAIGTNRNVDVAIHFAELAGIGLIYASFGGGRVYIETPAIDEENLFFMFVTSGSAQVQHGKYECNISSDLGLVRNMRLPLSATEDNFSTLGTQLSLSLLRAHAQSLTGHDVIRSDLVFDPALDLTRPETRHVRDTLQYVATALDGPLTQFDGPHIRTELRDMLLTNILMLLPNSYSDVLNGRPAPMAMPHYVKRARDYIHAHAAQPIGLQELVEYSGCSYRTLQSAFGETFGMSPMVYVRMVRLNGAHNDLLVAEDGDTVATIARKWGFAHIGRFAAMYARQFGVIPSETLRRRF</sequence>
<keyword evidence="2" id="KW-0238">DNA-binding</keyword>
<dbReference type="EMBL" id="NXGX01000008">
    <property type="protein sequence ID" value="PKR56862.1"/>
    <property type="molecule type" value="Genomic_DNA"/>
</dbReference>